<proteinExistence type="predicted"/>
<accession>A0ABV2D6P1</accession>
<organism evidence="1 2">
    <name type="scientific">Mesorhizobium shangrilense</name>
    <dbReference type="NCBI Taxonomy" id="460060"/>
    <lineage>
        <taxon>Bacteria</taxon>
        <taxon>Pseudomonadati</taxon>
        <taxon>Pseudomonadota</taxon>
        <taxon>Alphaproteobacteria</taxon>
        <taxon>Hyphomicrobiales</taxon>
        <taxon>Phyllobacteriaceae</taxon>
        <taxon>Mesorhizobium</taxon>
    </lineage>
</organism>
<name>A0ABV2D6P1_9HYPH</name>
<evidence type="ECO:0000313" key="1">
    <source>
        <dbReference type="EMBL" id="MET2825689.1"/>
    </source>
</evidence>
<gene>
    <name evidence="1" type="ORF">ABVQ20_01725</name>
</gene>
<dbReference type="Proteomes" id="UP001548832">
    <property type="component" value="Unassembled WGS sequence"/>
</dbReference>
<protein>
    <submittedName>
        <fullName evidence="1">DUF2934 domain-containing protein</fullName>
    </submittedName>
</protein>
<dbReference type="EMBL" id="JBEWSZ010000001">
    <property type="protein sequence ID" value="MET2825689.1"/>
    <property type="molecule type" value="Genomic_DNA"/>
</dbReference>
<dbReference type="RefSeq" id="WP_354457774.1">
    <property type="nucleotide sequence ID" value="NZ_JBEWSZ010000001.1"/>
</dbReference>
<keyword evidence="2" id="KW-1185">Reference proteome</keyword>
<sequence length="132" mass="14758">MPRALPSAHPAITQMFRIVRLRAAFIRHTNGGTNHGRRTARKDPAYEIWEREGGVHGDQERHWHQAQAEIDREAALPLTADDALPETREIASADVLTVEELAARTGISDEQARELIDRLGSDRAAIEHAARQ</sequence>
<dbReference type="Pfam" id="PF11154">
    <property type="entry name" value="DUF2934"/>
    <property type="match status" value="1"/>
</dbReference>
<evidence type="ECO:0000313" key="2">
    <source>
        <dbReference type="Proteomes" id="UP001548832"/>
    </source>
</evidence>
<comment type="caution">
    <text evidence="1">The sequence shown here is derived from an EMBL/GenBank/DDBJ whole genome shotgun (WGS) entry which is preliminary data.</text>
</comment>
<reference evidence="1 2" key="1">
    <citation type="submission" date="2024-06" db="EMBL/GenBank/DDBJ databases">
        <authorList>
            <person name="Kim D.-U."/>
        </authorList>
    </citation>
    <scope>NUCLEOTIDE SEQUENCE [LARGE SCALE GENOMIC DNA]</scope>
    <source>
        <strain evidence="1 2">KACC15460</strain>
    </source>
</reference>
<dbReference type="InterPro" id="IPR021327">
    <property type="entry name" value="DUF2934"/>
</dbReference>